<name>A0ACA9RRZ3_9GLOM</name>
<comment type="caution">
    <text evidence="1">The sequence shown here is derived from an EMBL/GenBank/DDBJ whole genome shotgun (WGS) entry which is preliminary data.</text>
</comment>
<keyword evidence="2" id="KW-1185">Reference proteome</keyword>
<evidence type="ECO:0000313" key="2">
    <source>
        <dbReference type="Proteomes" id="UP000789920"/>
    </source>
</evidence>
<proteinExistence type="predicted"/>
<gene>
    <name evidence="1" type="ORF">RPERSI_LOCUS22174</name>
</gene>
<protein>
    <submittedName>
        <fullName evidence="1">6409_t:CDS:1</fullName>
    </submittedName>
</protein>
<dbReference type="Proteomes" id="UP000789920">
    <property type="component" value="Unassembled WGS sequence"/>
</dbReference>
<reference evidence="1" key="1">
    <citation type="submission" date="2021-06" db="EMBL/GenBank/DDBJ databases">
        <authorList>
            <person name="Kallberg Y."/>
            <person name="Tangrot J."/>
            <person name="Rosling A."/>
        </authorList>
    </citation>
    <scope>NUCLEOTIDE SEQUENCE</scope>
    <source>
        <strain evidence="1">MA461A</strain>
    </source>
</reference>
<sequence>MNDEPIGSDSDSENDFEVEIVRDRNLMSLENLNNTIKQLENEFKSDMYSEVEKAHLYTMLSYFHLVERGRKRVEASMIVAEAAGKGVYHACCIRAWATNYIQNGAIPISRQGKYPKTWSFLWDKDIVMQISSFF</sequence>
<organism evidence="1 2">
    <name type="scientific">Racocetra persica</name>
    <dbReference type="NCBI Taxonomy" id="160502"/>
    <lineage>
        <taxon>Eukaryota</taxon>
        <taxon>Fungi</taxon>
        <taxon>Fungi incertae sedis</taxon>
        <taxon>Mucoromycota</taxon>
        <taxon>Glomeromycotina</taxon>
        <taxon>Glomeromycetes</taxon>
        <taxon>Diversisporales</taxon>
        <taxon>Gigasporaceae</taxon>
        <taxon>Racocetra</taxon>
    </lineage>
</organism>
<evidence type="ECO:0000313" key="1">
    <source>
        <dbReference type="EMBL" id="CAG8806511.1"/>
    </source>
</evidence>
<accession>A0ACA9RRZ3</accession>
<dbReference type="EMBL" id="CAJVQC010066541">
    <property type="protein sequence ID" value="CAG8806511.1"/>
    <property type="molecule type" value="Genomic_DNA"/>
</dbReference>